<protein>
    <submittedName>
        <fullName evidence="3">Secreted protein</fullName>
    </submittedName>
</protein>
<accession>A0A183GAV7</accession>
<sequence>MQKQLGIYDSLASFFRRALCGAASSCYELASLRCPLSANLATDPFGPLASSIDSRVSSSVQRSTQRLARLRTALVPLKHLQQGPQQTNAWKRRTTDLAIVIWINNVACFDPNLWVSYIHIGLTLRIETGRSQHSHT</sequence>
<name>A0A183GAV7_HELPZ</name>
<evidence type="ECO:0000313" key="3">
    <source>
        <dbReference type="WBParaSite" id="HPBE_0001918601-mRNA-1"/>
    </source>
</evidence>
<accession>A0A3P8AIT8</accession>
<dbReference type="EMBL" id="UZAH01031190">
    <property type="protein sequence ID" value="VDP14302.1"/>
    <property type="molecule type" value="Genomic_DNA"/>
</dbReference>
<proteinExistence type="predicted"/>
<evidence type="ECO:0000313" key="2">
    <source>
        <dbReference type="Proteomes" id="UP000050761"/>
    </source>
</evidence>
<gene>
    <name evidence="1" type="ORF">HPBE_LOCUS19185</name>
</gene>
<dbReference type="WBParaSite" id="HPBE_0001918601-mRNA-1">
    <property type="protein sequence ID" value="HPBE_0001918601-mRNA-1"/>
    <property type="gene ID" value="HPBE_0001918601"/>
</dbReference>
<dbReference type="AlphaFoldDB" id="A0A183GAV7"/>
<reference evidence="3" key="2">
    <citation type="submission" date="2019-09" db="UniProtKB">
        <authorList>
            <consortium name="WormBaseParasite"/>
        </authorList>
    </citation>
    <scope>IDENTIFICATION</scope>
</reference>
<organism evidence="2 3">
    <name type="scientific">Heligmosomoides polygyrus</name>
    <name type="common">Parasitic roundworm</name>
    <dbReference type="NCBI Taxonomy" id="6339"/>
    <lineage>
        <taxon>Eukaryota</taxon>
        <taxon>Metazoa</taxon>
        <taxon>Ecdysozoa</taxon>
        <taxon>Nematoda</taxon>
        <taxon>Chromadorea</taxon>
        <taxon>Rhabditida</taxon>
        <taxon>Rhabditina</taxon>
        <taxon>Rhabditomorpha</taxon>
        <taxon>Strongyloidea</taxon>
        <taxon>Heligmosomidae</taxon>
        <taxon>Heligmosomoides</taxon>
    </lineage>
</organism>
<dbReference type="Proteomes" id="UP000050761">
    <property type="component" value="Unassembled WGS sequence"/>
</dbReference>
<keyword evidence="2" id="KW-1185">Reference proteome</keyword>
<reference evidence="1 2" key="1">
    <citation type="submission" date="2018-11" db="EMBL/GenBank/DDBJ databases">
        <authorList>
            <consortium name="Pathogen Informatics"/>
        </authorList>
    </citation>
    <scope>NUCLEOTIDE SEQUENCE [LARGE SCALE GENOMIC DNA]</scope>
</reference>
<evidence type="ECO:0000313" key="1">
    <source>
        <dbReference type="EMBL" id="VDP14302.1"/>
    </source>
</evidence>